<dbReference type="EMBL" id="CAJVPZ010059410">
    <property type="protein sequence ID" value="CAG8789027.1"/>
    <property type="molecule type" value="Genomic_DNA"/>
</dbReference>
<comment type="caution">
    <text evidence="1">The sequence shown here is derived from an EMBL/GenBank/DDBJ whole genome shotgun (WGS) entry which is preliminary data.</text>
</comment>
<dbReference type="OrthoDB" id="2419896at2759"/>
<feature type="non-terminal residue" evidence="1">
    <location>
        <position position="58"/>
    </location>
</feature>
<reference evidence="1" key="1">
    <citation type="submission" date="2021-06" db="EMBL/GenBank/DDBJ databases">
        <authorList>
            <person name="Kallberg Y."/>
            <person name="Tangrot J."/>
            <person name="Rosling A."/>
        </authorList>
    </citation>
    <scope>NUCLEOTIDE SEQUENCE</scope>
    <source>
        <strain evidence="1">IN212</strain>
    </source>
</reference>
<dbReference type="Proteomes" id="UP000789396">
    <property type="component" value="Unassembled WGS sequence"/>
</dbReference>
<dbReference type="AlphaFoldDB" id="A0A9N9P5E7"/>
<accession>A0A9N9P5E7</accession>
<sequence>MPILPSLLNKYIIKSNIKLNQSNYKTFCKYCVEVLGEEEGKKNYFPNKKYRILQHLKK</sequence>
<keyword evidence="2" id="KW-1185">Reference proteome</keyword>
<gene>
    <name evidence="1" type="ORF">RFULGI_LOCUS16556</name>
</gene>
<name>A0A9N9P5E7_9GLOM</name>
<organism evidence="1 2">
    <name type="scientific">Racocetra fulgida</name>
    <dbReference type="NCBI Taxonomy" id="60492"/>
    <lineage>
        <taxon>Eukaryota</taxon>
        <taxon>Fungi</taxon>
        <taxon>Fungi incertae sedis</taxon>
        <taxon>Mucoromycota</taxon>
        <taxon>Glomeromycotina</taxon>
        <taxon>Glomeromycetes</taxon>
        <taxon>Diversisporales</taxon>
        <taxon>Gigasporaceae</taxon>
        <taxon>Racocetra</taxon>
    </lineage>
</organism>
<protein>
    <submittedName>
        <fullName evidence="1">19699_t:CDS:1</fullName>
    </submittedName>
</protein>
<evidence type="ECO:0000313" key="1">
    <source>
        <dbReference type="EMBL" id="CAG8789027.1"/>
    </source>
</evidence>
<evidence type="ECO:0000313" key="2">
    <source>
        <dbReference type="Proteomes" id="UP000789396"/>
    </source>
</evidence>
<proteinExistence type="predicted"/>